<comment type="caution">
    <text evidence="1">The sequence shown here is derived from an EMBL/GenBank/DDBJ whole genome shotgun (WGS) entry which is preliminary data.</text>
</comment>
<dbReference type="AlphaFoldDB" id="A0A7J8RZR3"/>
<name>A0A7J8RZR3_GOSDV</name>
<dbReference type="Proteomes" id="UP000593561">
    <property type="component" value="Unassembled WGS sequence"/>
</dbReference>
<keyword evidence="2" id="KW-1185">Reference proteome</keyword>
<evidence type="ECO:0000313" key="2">
    <source>
        <dbReference type="Proteomes" id="UP000593561"/>
    </source>
</evidence>
<protein>
    <recommendedName>
        <fullName evidence="3">RNase H type-1 domain-containing protein</fullName>
    </recommendedName>
</protein>
<dbReference type="PANTHER" id="PTHR47723">
    <property type="entry name" value="OS05G0353850 PROTEIN"/>
    <property type="match status" value="1"/>
</dbReference>
<sequence length="125" mass="13993">HTDDSVHSVSGFSTVGGVIRDGKGKWILGYNRFLGKYSVAVAEFESKLGGPKNSLIRRIQQILAFEEKWLLIYVPRETNRAADALAKMGLLSGETLHMFEDPPLEIKEISKDDNTFDNLSTIYSM</sequence>
<evidence type="ECO:0000313" key="1">
    <source>
        <dbReference type="EMBL" id="MBA0619103.1"/>
    </source>
</evidence>
<dbReference type="CDD" id="cd06222">
    <property type="entry name" value="RNase_H_like"/>
    <property type="match status" value="1"/>
</dbReference>
<dbReference type="InterPro" id="IPR044730">
    <property type="entry name" value="RNase_H-like_dom_plant"/>
</dbReference>
<evidence type="ECO:0008006" key="3">
    <source>
        <dbReference type="Google" id="ProtNLM"/>
    </source>
</evidence>
<feature type="non-terminal residue" evidence="1">
    <location>
        <position position="1"/>
    </location>
</feature>
<dbReference type="InterPro" id="IPR053151">
    <property type="entry name" value="RNase_H-like"/>
</dbReference>
<dbReference type="PANTHER" id="PTHR47723:SF19">
    <property type="entry name" value="POLYNUCLEOTIDYL TRANSFERASE, RIBONUCLEASE H-LIKE SUPERFAMILY PROTEIN"/>
    <property type="match status" value="1"/>
</dbReference>
<dbReference type="EMBL" id="JABFAC010000007">
    <property type="protein sequence ID" value="MBA0619103.1"/>
    <property type="molecule type" value="Genomic_DNA"/>
</dbReference>
<proteinExistence type="predicted"/>
<organism evidence="1 2">
    <name type="scientific">Gossypium davidsonii</name>
    <name type="common">Davidson's cotton</name>
    <name type="synonym">Gossypium klotzschianum subsp. davidsonii</name>
    <dbReference type="NCBI Taxonomy" id="34287"/>
    <lineage>
        <taxon>Eukaryota</taxon>
        <taxon>Viridiplantae</taxon>
        <taxon>Streptophyta</taxon>
        <taxon>Embryophyta</taxon>
        <taxon>Tracheophyta</taxon>
        <taxon>Spermatophyta</taxon>
        <taxon>Magnoliopsida</taxon>
        <taxon>eudicotyledons</taxon>
        <taxon>Gunneridae</taxon>
        <taxon>Pentapetalae</taxon>
        <taxon>rosids</taxon>
        <taxon>malvids</taxon>
        <taxon>Malvales</taxon>
        <taxon>Malvaceae</taxon>
        <taxon>Malvoideae</taxon>
        <taxon>Gossypium</taxon>
    </lineage>
</organism>
<reference evidence="1 2" key="1">
    <citation type="journal article" date="2019" name="Genome Biol. Evol.">
        <title>Insights into the evolution of the New World diploid cottons (Gossypium, subgenus Houzingenia) based on genome sequencing.</title>
        <authorList>
            <person name="Grover C.E."/>
            <person name="Arick M.A. 2nd"/>
            <person name="Thrash A."/>
            <person name="Conover J.L."/>
            <person name="Sanders W.S."/>
            <person name="Peterson D.G."/>
            <person name="Frelichowski J.E."/>
            <person name="Scheffler J.A."/>
            <person name="Scheffler B.E."/>
            <person name="Wendel J.F."/>
        </authorList>
    </citation>
    <scope>NUCLEOTIDE SEQUENCE [LARGE SCALE GENOMIC DNA]</scope>
    <source>
        <strain evidence="1">27</strain>
        <tissue evidence="1">Leaf</tissue>
    </source>
</reference>
<accession>A0A7J8RZR3</accession>
<gene>
    <name evidence="1" type="ORF">Godav_028340</name>
</gene>